<dbReference type="EMBL" id="HG996468">
    <property type="protein sequence ID" value="CAG1850277.1"/>
    <property type="molecule type" value="Genomic_DNA"/>
</dbReference>
<evidence type="ECO:0000256" key="1">
    <source>
        <dbReference type="SAM" id="Phobius"/>
    </source>
</evidence>
<keyword evidence="1" id="KW-1133">Transmembrane helix</keyword>
<dbReference type="GO" id="GO:0043240">
    <property type="term" value="C:Fanconi anaemia nuclear complex"/>
    <property type="evidence" value="ECO:0007669"/>
    <property type="project" value="InterPro"/>
</dbReference>
<organism evidence="2">
    <name type="scientific">Musa acuminata subsp. malaccensis</name>
    <name type="common">Wild banana</name>
    <name type="synonym">Musa malaccensis</name>
    <dbReference type="NCBI Taxonomy" id="214687"/>
    <lineage>
        <taxon>Eukaryota</taxon>
        <taxon>Viridiplantae</taxon>
        <taxon>Streptophyta</taxon>
        <taxon>Embryophyta</taxon>
        <taxon>Tracheophyta</taxon>
        <taxon>Spermatophyta</taxon>
        <taxon>Magnoliopsida</taxon>
        <taxon>Liliopsida</taxon>
        <taxon>Zingiberales</taxon>
        <taxon>Musaceae</taxon>
        <taxon>Musa</taxon>
    </lineage>
</organism>
<accession>A0A8D7AIH8</accession>
<proteinExistence type="predicted"/>
<dbReference type="GO" id="GO:0036297">
    <property type="term" value="P:interstrand cross-link repair"/>
    <property type="evidence" value="ECO:0007669"/>
    <property type="project" value="InterPro"/>
</dbReference>
<keyword evidence="1" id="KW-0472">Membrane</keyword>
<dbReference type="PANTHER" id="PTHR14449">
    <property type="entry name" value="FANCONI ANEMIA GROUP F PROTEIN FANCF"/>
    <property type="match status" value="1"/>
</dbReference>
<sequence length="506" mass="57178">MSWCHPDITLGDLMQLIKGFVDILILANGYQSSGLPAVWDAPSIKNAVRWGLFFQDVFKRINDSCHFDNSMKELDAALRNLMSNPFCPQGLVHLTSTSLSRARDLVIECLVQSHIMGAKHLTSLLTAVIEMDVNDLNGTWNANSTVYTDILMLQMESLNLVSMDRENFVKTRAASTPSTSKISGVSRAGSCNPAMPEPMDYSFAHHSCFLIHEILQRQASILCITSAETGLDSILNLFMTEHMLVPEKNSLEGKPSTGNSPKTNYMALFVRAKVLNTGMISVLATKMILYKGNFYGFKNHDMSELFLWSQWRSRCLSYLVDNRTIRLLSGANLIFSTPKVHWLQVLDPLKVLSDSINDHLLEIMEISLLGFISSRWTNLIGQFMSHSCDYLTISEQYSVLHCLLQENTQCAHSKMEALSSKEKDILGYMTTFLDCHYHKLWLLPPVLVAAAIPSWSILFRAFWNELNKRFVGASSDVRCYDCGQDGKEHRDCEVAERIRCLYAFHI</sequence>
<keyword evidence="1" id="KW-0812">Transmembrane</keyword>
<gene>
    <name evidence="2" type="ORF">GSMUA_202890.1</name>
</gene>
<dbReference type="PANTHER" id="PTHR14449:SF2">
    <property type="entry name" value="FANCONI ANEMIA GROUP F PROTEIN"/>
    <property type="match status" value="1"/>
</dbReference>
<dbReference type="Pfam" id="PF11107">
    <property type="entry name" value="FANCF"/>
    <property type="match status" value="1"/>
</dbReference>
<dbReference type="AlphaFoldDB" id="A0A8D7AIH8"/>
<protein>
    <submittedName>
        <fullName evidence="2">(wild Malaysian banana) hypothetical protein</fullName>
    </submittedName>
</protein>
<evidence type="ECO:0000313" key="2">
    <source>
        <dbReference type="EMBL" id="CAG1850277.1"/>
    </source>
</evidence>
<dbReference type="InterPro" id="IPR035428">
    <property type="entry name" value="FANCF"/>
</dbReference>
<name>A0A8D7AIH8_MUSAM</name>
<reference evidence="2" key="1">
    <citation type="submission" date="2021-03" db="EMBL/GenBank/DDBJ databases">
        <authorList>
            <consortium name="Genoscope - CEA"/>
            <person name="William W."/>
        </authorList>
    </citation>
    <scope>NUCLEOTIDE SEQUENCE</scope>
    <source>
        <strain evidence="2">Doubled-haploid Pahang</strain>
    </source>
</reference>
<feature type="transmembrane region" description="Helical" evidence="1">
    <location>
        <begin position="440"/>
        <end position="459"/>
    </location>
</feature>